<dbReference type="InterPro" id="IPR004529">
    <property type="entry name" value="Phe-tRNA-synth_IIc_asu"/>
</dbReference>
<keyword evidence="4 13" id="KW-0963">Cytoplasm</keyword>
<dbReference type="EMBL" id="LNYI01000028">
    <property type="protein sequence ID" value="KTD22041.1"/>
    <property type="molecule type" value="Genomic_DNA"/>
</dbReference>
<dbReference type="InterPro" id="IPR045864">
    <property type="entry name" value="aa-tRNA-synth_II/BPL/LPL"/>
</dbReference>
<comment type="cofactor">
    <cofactor evidence="13">
        <name>Mg(2+)</name>
        <dbReference type="ChEBI" id="CHEBI:18420"/>
    </cofactor>
    <text evidence="13">Binds 2 magnesium ions per tetramer.</text>
</comment>
<name>A0A0W0VQH8_9GAMM</name>
<dbReference type="GO" id="GO:0005524">
    <property type="term" value="F:ATP binding"/>
    <property type="evidence" value="ECO:0007669"/>
    <property type="project" value="UniProtKB-UniRule"/>
</dbReference>
<evidence type="ECO:0000256" key="1">
    <source>
        <dbReference type="ARBA" id="ARBA00004496"/>
    </source>
</evidence>
<comment type="subcellular location">
    <subcellularLocation>
        <location evidence="1 13">Cytoplasm</location>
    </subcellularLocation>
</comment>
<dbReference type="GO" id="GO:0006432">
    <property type="term" value="P:phenylalanyl-tRNA aminoacylation"/>
    <property type="evidence" value="ECO:0007669"/>
    <property type="project" value="UniProtKB-UniRule"/>
</dbReference>
<evidence type="ECO:0000256" key="8">
    <source>
        <dbReference type="ARBA" id="ARBA00022840"/>
    </source>
</evidence>
<dbReference type="InterPro" id="IPR010978">
    <property type="entry name" value="tRNA-bd_arm"/>
</dbReference>
<dbReference type="PATRIC" id="fig|45067.4.peg.1368"/>
<keyword evidence="16" id="KW-1185">Reference proteome</keyword>
<dbReference type="GO" id="GO:0005737">
    <property type="term" value="C:cytoplasm"/>
    <property type="evidence" value="ECO:0007669"/>
    <property type="project" value="UniProtKB-SubCell"/>
</dbReference>
<reference evidence="15 16" key="1">
    <citation type="submission" date="2015-11" db="EMBL/GenBank/DDBJ databases">
        <title>Genomic analysis of 38 Legionella species identifies large and diverse effector repertoires.</title>
        <authorList>
            <person name="Burstein D."/>
            <person name="Amaro F."/>
            <person name="Zusman T."/>
            <person name="Lifshitz Z."/>
            <person name="Cohen O."/>
            <person name="Gilbert J.A."/>
            <person name="Pupko T."/>
            <person name="Shuman H.A."/>
            <person name="Segal G."/>
        </authorList>
    </citation>
    <scope>NUCLEOTIDE SEQUENCE [LARGE SCALE GENOMIC DNA]</scope>
    <source>
        <strain evidence="15 16">ATCC 49751</strain>
    </source>
</reference>
<evidence type="ECO:0000256" key="9">
    <source>
        <dbReference type="ARBA" id="ARBA00022842"/>
    </source>
</evidence>
<evidence type="ECO:0000256" key="12">
    <source>
        <dbReference type="ARBA" id="ARBA00049255"/>
    </source>
</evidence>
<accession>A0A0W0VQH8</accession>
<dbReference type="GO" id="GO:0000287">
    <property type="term" value="F:magnesium ion binding"/>
    <property type="evidence" value="ECO:0007669"/>
    <property type="project" value="UniProtKB-UniRule"/>
</dbReference>
<evidence type="ECO:0000256" key="6">
    <source>
        <dbReference type="ARBA" id="ARBA00022723"/>
    </source>
</evidence>
<comment type="similarity">
    <text evidence="2 13">Belongs to the class-II aminoacyl-tRNA synthetase family. Phe-tRNA synthetase alpha subunit type 1 subfamily.</text>
</comment>
<gene>
    <name evidence="13 15" type="primary">pheS</name>
    <name evidence="15" type="ORF">Llan_1304</name>
</gene>
<keyword evidence="6 13" id="KW-0479">Metal-binding</keyword>
<comment type="subunit">
    <text evidence="3 13">Tetramer of two alpha and two beta subunits.</text>
</comment>
<dbReference type="Pfam" id="PF02912">
    <property type="entry name" value="Phe_tRNA-synt_N"/>
    <property type="match status" value="1"/>
</dbReference>
<feature type="domain" description="Aminoacyl-transfer RNA synthetases class-II family profile" evidence="14">
    <location>
        <begin position="141"/>
        <end position="359"/>
    </location>
</feature>
<keyword evidence="7 13" id="KW-0547">Nucleotide-binding</keyword>
<dbReference type="InterPro" id="IPR002319">
    <property type="entry name" value="Phenylalanyl-tRNA_Synthase"/>
</dbReference>
<evidence type="ECO:0000256" key="11">
    <source>
        <dbReference type="ARBA" id="ARBA00023146"/>
    </source>
</evidence>
<evidence type="ECO:0000313" key="15">
    <source>
        <dbReference type="EMBL" id="KTD22041.1"/>
    </source>
</evidence>
<dbReference type="Proteomes" id="UP000054869">
    <property type="component" value="Unassembled WGS sequence"/>
</dbReference>
<dbReference type="NCBIfam" id="TIGR00468">
    <property type="entry name" value="pheS"/>
    <property type="match status" value="1"/>
</dbReference>
<evidence type="ECO:0000259" key="14">
    <source>
        <dbReference type="PROSITE" id="PS50862"/>
    </source>
</evidence>
<dbReference type="CDD" id="cd00496">
    <property type="entry name" value="PheRS_alpha_core"/>
    <property type="match status" value="1"/>
</dbReference>
<dbReference type="Pfam" id="PF01409">
    <property type="entry name" value="tRNA-synt_2d"/>
    <property type="match status" value="1"/>
</dbReference>
<dbReference type="SUPFAM" id="SSF55681">
    <property type="entry name" value="Class II aaRS and biotin synthetases"/>
    <property type="match status" value="1"/>
</dbReference>
<evidence type="ECO:0000256" key="10">
    <source>
        <dbReference type="ARBA" id="ARBA00022917"/>
    </source>
</evidence>
<dbReference type="InterPro" id="IPR022911">
    <property type="entry name" value="Phe_tRNA_ligase_alpha1_bac"/>
</dbReference>
<dbReference type="PANTHER" id="PTHR11538:SF41">
    <property type="entry name" value="PHENYLALANINE--TRNA LIGASE, MITOCHONDRIAL"/>
    <property type="match status" value="1"/>
</dbReference>
<keyword evidence="9 13" id="KW-0460">Magnesium</keyword>
<evidence type="ECO:0000256" key="2">
    <source>
        <dbReference type="ARBA" id="ARBA00010207"/>
    </source>
</evidence>
<sequence length="368" mass="41570">MTDALEKGRDQLVVKANKEALWPPFLHVGLIMQDIILLQQQATNAIAQAKDLPTLEAIRVDYLGKKGQLTEILKGLVDLTAEERPKVGQLVNQAKREISSLIEEKMLKIKEAGLQSKLHAERIDVTLPGRQSKHGSLHPVTQVKQTVNDYFSRLGFDIVTGPEIESEFYNFEALNIPSHHPARAMHDTFYFGDGRLLRTHTSPVQIRTMEARTPPLRLIAPGRVYRCDSDVTHTPMFHQVEGLLIDKQATLAGLKGLLQDFFAYFFGRELALRFRPSYFPFTEPSAEVDIECTQCLGVGCRSCKFTGWLEVLGCGMVHPNVLTAVNISPDEYQGWAFGMGIDRLAMLYFGIDDLRMMFENDVTFLRQF</sequence>
<dbReference type="InterPro" id="IPR004188">
    <property type="entry name" value="Phe-tRNA_ligase_II_N"/>
</dbReference>
<dbReference type="FunFam" id="3.30.930.10:FF:000003">
    <property type="entry name" value="Phenylalanine--tRNA ligase alpha subunit"/>
    <property type="match status" value="1"/>
</dbReference>
<dbReference type="PROSITE" id="PS50862">
    <property type="entry name" value="AA_TRNA_LIGASE_II"/>
    <property type="match status" value="1"/>
</dbReference>
<evidence type="ECO:0000256" key="7">
    <source>
        <dbReference type="ARBA" id="ARBA00022741"/>
    </source>
</evidence>
<organism evidence="15 16">
    <name type="scientific">Legionella lansingensis</name>
    <dbReference type="NCBI Taxonomy" id="45067"/>
    <lineage>
        <taxon>Bacteria</taxon>
        <taxon>Pseudomonadati</taxon>
        <taxon>Pseudomonadota</taxon>
        <taxon>Gammaproteobacteria</taxon>
        <taxon>Legionellales</taxon>
        <taxon>Legionellaceae</taxon>
        <taxon>Legionella</taxon>
    </lineage>
</organism>
<protein>
    <recommendedName>
        <fullName evidence="13">Phenylalanine--tRNA ligase alpha subunit</fullName>
        <ecNumber evidence="13">6.1.1.20</ecNumber>
    </recommendedName>
    <alternativeName>
        <fullName evidence="13">Phenylalanyl-tRNA synthetase alpha subunit</fullName>
        <shortName evidence="13">PheRS</shortName>
    </alternativeName>
</protein>
<dbReference type="EC" id="6.1.1.20" evidence="13"/>
<dbReference type="Gene3D" id="3.30.930.10">
    <property type="entry name" value="Bira Bifunctional Protein, Domain 2"/>
    <property type="match status" value="1"/>
</dbReference>
<keyword evidence="5 13" id="KW-0436">Ligase</keyword>
<feature type="binding site" evidence="13">
    <location>
        <position position="283"/>
    </location>
    <ligand>
        <name>Mg(2+)</name>
        <dbReference type="ChEBI" id="CHEBI:18420"/>
        <note>shared with beta subunit</note>
    </ligand>
</feature>
<comment type="catalytic activity">
    <reaction evidence="12 13">
        <text>tRNA(Phe) + L-phenylalanine + ATP = L-phenylalanyl-tRNA(Phe) + AMP + diphosphate + H(+)</text>
        <dbReference type="Rhea" id="RHEA:19413"/>
        <dbReference type="Rhea" id="RHEA-COMP:9668"/>
        <dbReference type="Rhea" id="RHEA-COMP:9699"/>
        <dbReference type="ChEBI" id="CHEBI:15378"/>
        <dbReference type="ChEBI" id="CHEBI:30616"/>
        <dbReference type="ChEBI" id="CHEBI:33019"/>
        <dbReference type="ChEBI" id="CHEBI:58095"/>
        <dbReference type="ChEBI" id="CHEBI:78442"/>
        <dbReference type="ChEBI" id="CHEBI:78531"/>
        <dbReference type="ChEBI" id="CHEBI:456215"/>
        <dbReference type="EC" id="6.1.1.20"/>
    </reaction>
</comment>
<evidence type="ECO:0000256" key="13">
    <source>
        <dbReference type="HAMAP-Rule" id="MF_00281"/>
    </source>
</evidence>
<evidence type="ECO:0000256" key="4">
    <source>
        <dbReference type="ARBA" id="ARBA00022490"/>
    </source>
</evidence>
<dbReference type="SUPFAM" id="SSF46589">
    <property type="entry name" value="tRNA-binding arm"/>
    <property type="match status" value="1"/>
</dbReference>
<keyword evidence="11 13" id="KW-0030">Aminoacyl-tRNA synthetase</keyword>
<dbReference type="STRING" id="45067.Llan_1304"/>
<keyword evidence="8 13" id="KW-0067">ATP-binding</keyword>
<dbReference type="GO" id="GO:0004826">
    <property type="term" value="F:phenylalanine-tRNA ligase activity"/>
    <property type="evidence" value="ECO:0007669"/>
    <property type="project" value="UniProtKB-UniRule"/>
</dbReference>
<evidence type="ECO:0000256" key="3">
    <source>
        <dbReference type="ARBA" id="ARBA00011209"/>
    </source>
</evidence>
<evidence type="ECO:0000313" key="16">
    <source>
        <dbReference type="Proteomes" id="UP000054869"/>
    </source>
</evidence>
<dbReference type="InterPro" id="IPR006195">
    <property type="entry name" value="aa-tRNA-synth_II"/>
</dbReference>
<keyword evidence="10 13" id="KW-0648">Protein biosynthesis</keyword>
<dbReference type="GO" id="GO:0000049">
    <property type="term" value="F:tRNA binding"/>
    <property type="evidence" value="ECO:0007669"/>
    <property type="project" value="InterPro"/>
</dbReference>
<dbReference type="HAMAP" id="MF_00281">
    <property type="entry name" value="Phe_tRNA_synth_alpha1"/>
    <property type="match status" value="1"/>
</dbReference>
<dbReference type="eggNOG" id="COG0016">
    <property type="taxonomic scope" value="Bacteria"/>
</dbReference>
<dbReference type="PANTHER" id="PTHR11538">
    <property type="entry name" value="PHENYLALANYL-TRNA SYNTHETASE"/>
    <property type="match status" value="1"/>
</dbReference>
<evidence type="ECO:0000256" key="5">
    <source>
        <dbReference type="ARBA" id="ARBA00022598"/>
    </source>
</evidence>
<dbReference type="AlphaFoldDB" id="A0A0W0VQH8"/>
<proteinExistence type="inferred from homology"/>
<comment type="caution">
    <text evidence="15">The sequence shown here is derived from an EMBL/GenBank/DDBJ whole genome shotgun (WGS) entry which is preliminary data.</text>
</comment>